<dbReference type="Proteomes" id="UP001642409">
    <property type="component" value="Unassembled WGS sequence"/>
</dbReference>
<sequence>MICSSLKQTGDSIFELNLSQSLQLNCNVCNNAFVVYGLCLPDLLFGQNVNDTLQCVSPFEFNGQTCSCKAGYELNVSVCINIIQQFTTLEIYMGLSVKDLNGQIYSLQQSISKDLVELENQTLLMFDQLSQIFDNNIISNISAQETKFHDLLSNYSYSTNQSLEALDTRLLNNISSMTIYFENYIKHDISYLNSSLLSRIQQSDERLVQNISLVEIYVNTTRDQTDQHINKNISDLRILLQTEQNTITNSVIQNLVTNSSILEQRIISNASLLQSQIIMLASNIQNDINNVKNEAYVNLTNGINTVNTNLNGNISTLKSYVDSKILSSDQFVISNLSQLQQLVYSTRDTTELRIQGNISNLRTQLQSETNSGLYNTVQLIVQNSTILEQRIIGNATQLQININNQATNQKADLEALRSQAYSNLTSNINSLNTNINNNIAALNSNILSQLLSNSTILEQRILENFTNLNITFQNTLSQFMTNINNLINQQVLNKQQIQEANDDINKIGVILCSLVQYSSYNKLLGICECIIPNTYLNYINRECACQLPNMIVVNNQCQCSIPFTSLINGECKCTIPQTQLTNGVCKCVIPNTIISGSTCVCTIPETHIINNQCECINPNKQLELGQCVQHNTHILFIQNAQVDFTSGNLIIRYNQFGFSTARIDSVNYEQPAIGLLTPNTVNGASIVQIIASVDGDSPESQSFDCINIGIKGGLGKMLTITLPNFAVLSQRIKEDIKDVDNDGQEIYYVILFQSGIREYFRSRNNQQIGIDLTLS</sequence>
<evidence type="ECO:0000313" key="3">
    <source>
        <dbReference type="Proteomes" id="UP001642409"/>
    </source>
</evidence>
<name>A0AA86TZL3_9EUKA</name>
<protein>
    <submittedName>
        <fullName evidence="1">Uncharacterized protein</fullName>
    </submittedName>
</protein>
<dbReference type="EMBL" id="CAXDID020000004">
    <property type="protein sequence ID" value="CAL5973033.1"/>
    <property type="molecule type" value="Genomic_DNA"/>
</dbReference>
<accession>A0AA86TZL3</accession>
<evidence type="ECO:0000313" key="1">
    <source>
        <dbReference type="EMBL" id="CAI9932982.1"/>
    </source>
</evidence>
<reference evidence="1" key="1">
    <citation type="submission" date="2023-06" db="EMBL/GenBank/DDBJ databases">
        <authorList>
            <person name="Kurt Z."/>
        </authorList>
    </citation>
    <scope>NUCLEOTIDE SEQUENCE</scope>
</reference>
<gene>
    <name evidence="1" type="ORF">HINF_LOCUS20627</name>
    <name evidence="2" type="ORF">HINF_LOCUS2173</name>
</gene>
<keyword evidence="3" id="KW-1185">Reference proteome</keyword>
<evidence type="ECO:0000313" key="2">
    <source>
        <dbReference type="EMBL" id="CAL5973033.1"/>
    </source>
</evidence>
<organism evidence="1">
    <name type="scientific">Hexamita inflata</name>
    <dbReference type="NCBI Taxonomy" id="28002"/>
    <lineage>
        <taxon>Eukaryota</taxon>
        <taxon>Metamonada</taxon>
        <taxon>Diplomonadida</taxon>
        <taxon>Hexamitidae</taxon>
        <taxon>Hexamitinae</taxon>
        <taxon>Hexamita</taxon>
    </lineage>
</organism>
<proteinExistence type="predicted"/>
<comment type="caution">
    <text evidence="1">The sequence shown here is derived from an EMBL/GenBank/DDBJ whole genome shotgun (WGS) entry which is preliminary data.</text>
</comment>
<dbReference type="AlphaFoldDB" id="A0AA86TZL3"/>
<dbReference type="EMBL" id="CATOUU010000531">
    <property type="protein sequence ID" value="CAI9932982.1"/>
    <property type="molecule type" value="Genomic_DNA"/>
</dbReference>
<reference evidence="2 3" key="2">
    <citation type="submission" date="2024-07" db="EMBL/GenBank/DDBJ databases">
        <authorList>
            <person name="Akdeniz Z."/>
        </authorList>
    </citation>
    <scope>NUCLEOTIDE SEQUENCE [LARGE SCALE GENOMIC DNA]</scope>
</reference>